<dbReference type="Proteomes" id="UP000223793">
    <property type="component" value="Segment"/>
</dbReference>
<dbReference type="EMBL" id="KT266805">
    <property type="protein sequence ID" value="AKQ75837.1"/>
    <property type="molecule type" value="Genomic_DNA"/>
</dbReference>
<proteinExistence type="predicted"/>
<dbReference type="OrthoDB" id="35130at10239"/>
<organism evidence="2 3">
    <name type="scientific">Roseobacter phage RDJL Phi 2</name>
    <dbReference type="NCBI Taxonomy" id="1682380"/>
    <lineage>
        <taxon>Viruses</taxon>
        <taxon>Duplodnaviria</taxon>
        <taxon>Heunggongvirae</taxon>
        <taxon>Uroviricota</taxon>
        <taxon>Caudoviricetes</taxon>
        <taxon>Xiamenvirus</taxon>
        <taxon>Xiamenvirus RDJL2</taxon>
    </lineage>
</organism>
<evidence type="ECO:0000313" key="2">
    <source>
        <dbReference type="EMBL" id="AKQ75837.1"/>
    </source>
</evidence>
<evidence type="ECO:0000256" key="1">
    <source>
        <dbReference type="SAM" id="MobiDB-lite"/>
    </source>
</evidence>
<keyword evidence="3" id="KW-1185">Reference proteome</keyword>
<reference evidence="3" key="1">
    <citation type="submission" date="2015-07" db="EMBL/GenBank/DDBJ databases">
        <title>Complete genome sequence of Roseophage RDJL phage 2, a siphovirus infects Roseobacter denitrificans OCh114.</title>
        <authorList>
            <person name="Liang Y."/>
            <person name="Zhang Y."/>
            <person name="Zhou C."/>
            <person name="Chen Z."/>
            <person name="Yang S."/>
        </authorList>
    </citation>
    <scope>NUCLEOTIDE SEQUENCE [LARGE SCALE GENOMIC DNA]</scope>
</reference>
<accession>A0A0K0PVI0</accession>
<feature type="region of interest" description="Disordered" evidence="1">
    <location>
        <begin position="94"/>
        <end position="123"/>
    </location>
</feature>
<evidence type="ECO:0000313" key="3">
    <source>
        <dbReference type="Proteomes" id="UP000223793"/>
    </source>
</evidence>
<gene>
    <name evidence="2" type="ORF">RDJLphi2_gp47</name>
</gene>
<name>A0A0K0PVI0_9CAUD</name>
<protein>
    <submittedName>
        <fullName evidence="2">Uncharacterized protein</fullName>
    </submittedName>
</protein>
<sequence>MTPTGRKTSRPEPQPVKLRDVETGLHPLAEVDYSQIERRVLVLGGRGHSKTPAMLARMEAEEACIKQAFAVPAEMLGTEAQSPLTGQELQAIMETQPEFREKPARSKPPKNPFAEGSIKRYTK</sequence>
<feature type="region of interest" description="Disordered" evidence="1">
    <location>
        <begin position="1"/>
        <end position="21"/>
    </location>
</feature>